<evidence type="ECO:0000259" key="2">
    <source>
        <dbReference type="SMART" id="SM00244"/>
    </source>
</evidence>
<dbReference type="PANTHER" id="PTHR43327:SF10">
    <property type="entry name" value="STOMATIN-LIKE PROTEIN 2, MITOCHONDRIAL"/>
    <property type="match status" value="1"/>
</dbReference>
<dbReference type="AlphaFoldDB" id="A0AAV1D6T6"/>
<sequence>MNTLRSGSRSANQLRQLKQLLNRHSTTSSSHARRAISTARAPPSFLRQHSIVLPDHLSPRHPIKIQPSYVTAFRHLHTGGGDFGERYENQAPKTQSSSSSSTTKAQEPERLAHVVVSEIALTLIDEILKFKPIRKAEGKRLTDAINENCLDQLRQEEFFAKLEQILEAKRERLMINIVDNSKVHGDESELVAHAFAATKITIALKAVQKIKEHFPPSPEAEEAKRLTNKIVSEVAEELIDGRAKVDKTVMAEVARVGKEIAEELDNISGEEDIVKVEQILTIERERLMNNILANSKVDGDETRLIGQGITAKLISMRSKTLKNVKEKHIPAVPEDINLKIQKVASRRARLIEFVPQEKAFVVERSGKYWKTLESGTRHFLNPFTDRIAYEYSLEQFGISFPRQIVATKGNFHFGVDGRFGVRVVNPKLASYGVDNPTLSVIQTAKSKMRIEFSKITMHEFTHQRDTLLENITKATNDVAKDWGMECVVFQVYIPK</sequence>
<organism evidence="3 4">
    <name type="scientific">Oldenlandia corymbosa var. corymbosa</name>
    <dbReference type="NCBI Taxonomy" id="529605"/>
    <lineage>
        <taxon>Eukaryota</taxon>
        <taxon>Viridiplantae</taxon>
        <taxon>Streptophyta</taxon>
        <taxon>Embryophyta</taxon>
        <taxon>Tracheophyta</taxon>
        <taxon>Spermatophyta</taxon>
        <taxon>Magnoliopsida</taxon>
        <taxon>eudicotyledons</taxon>
        <taxon>Gunneridae</taxon>
        <taxon>Pentapetalae</taxon>
        <taxon>asterids</taxon>
        <taxon>lamiids</taxon>
        <taxon>Gentianales</taxon>
        <taxon>Rubiaceae</taxon>
        <taxon>Rubioideae</taxon>
        <taxon>Spermacoceae</taxon>
        <taxon>Hedyotis-Oldenlandia complex</taxon>
        <taxon>Oldenlandia</taxon>
    </lineage>
</organism>
<dbReference type="PANTHER" id="PTHR43327">
    <property type="entry name" value="STOMATIN-LIKE PROTEIN 2, MITOCHONDRIAL"/>
    <property type="match status" value="1"/>
</dbReference>
<evidence type="ECO:0000256" key="1">
    <source>
        <dbReference type="SAM" id="MobiDB-lite"/>
    </source>
</evidence>
<dbReference type="SMART" id="SM00244">
    <property type="entry name" value="PHB"/>
    <property type="match status" value="1"/>
</dbReference>
<reference evidence="3" key="1">
    <citation type="submission" date="2023-03" db="EMBL/GenBank/DDBJ databases">
        <authorList>
            <person name="Julca I."/>
        </authorList>
    </citation>
    <scope>NUCLEOTIDE SEQUENCE</scope>
</reference>
<dbReference type="GO" id="GO:0005739">
    <property type="term" value="C:mitochondrion"/>
    <property type="evidence" value="ECO:0007669"/>
    <property type="project" value="TreeGrafter"/>
</dbReference>
<gene>
    <name evidence="3" type="ORF">OLC1_LOCUS12536</name>
</gene>
<name>A0AAV1D6T6_OLDCO</name>
<proteinExistence type="predicted"/>
<feature type="domain" description="Band 7" evidence="2">
    <location>
        <begin position="349"/>
        <end position="494"/>
    </location>
</feature>
<keyword evidence="4" id="KW-1185">Reference proteome</keyword>
<dbReference type="EMBL" id="OX459121">
    <property type="protein sequence ID" value="CAI9103338.1"/>
    <property type="molecule type" value="Genomic_DNA"/>
</dbReference>
<dbReference type="InterPro" id="IPR050710">
    <property type="entry name" value="Band7/mec-2_domain"/>
</dbReference>
<dbReference type="InterPro" id="IPR001107">
    <property type="entry name" value="Band_7"/>
</dbReference>
<dbReference type="GO" id="GO:0007005">
    <property type="term" value="P:mitochondrion organization"/>
    <property type="evidence" value="ECO:0007669"/>
    <property type="project" value="TreeGrafter"/>
</dbReference>
<feature type="region of interest" description="Disordered" evidence="1">
    <location>
        <begin position="81"/>
        <end position="108"/>
    </location>
</feature>
<protein>
    <submittedName>
        <fullName evidence="3">OLC1v1001801C1</fullName>
    </submittedName>
</protein>
<evidence type="ECO:0000313" key="4">
    <source>
        <dbReference type="Proteomes" id="UP001161247"/>
    </source>
</evidence>
<dbReference type="Proteomes" id="UP001161247">
    <property type="component" value="Chromosome 4"/>
</dbReference>
<dbReference type="Gene3D" id="3.30.479.30">
    <property type="entry name" value="Band 7 domain"/>
    <property type="match status" value="1"/>
</dbReference>
<accession>A0AAV1D6T6</accession>
<dbReference type="SUPFAM" id="SSF117892">
    <property type="entry name" value="Band 7/SPFH domain"/>
    <property type="match status" value="1"/>
</dbReference>
<dbReference type="InterPro" id="IPR036013">
    <property type="entry name" value="Band_7/SPFH_dom_sf"/>
</dbReference>
<dbReference type="Pfam" id="PF01145">
    <property type="entry name" value="Band_7"/>
    <property type="match status" value="1"/>
</dbReference>
<evidence type="ECO:0000313" key="3">
    <source>
        <dbReference type="EMBL" id="CAI9103338.1"/>
    </source>
</evidence>